<dbReference type="HAMAP" id="MF_02219">
    <property type="entry name" value="Type_III_secretin"/>
    <property type="match status" value="1"/>
</dbReference>
<dbReference type="GO" id="GO:0015627">
    <property type="term" value="C:type II protein secretion system complex"/>
    <property type="evidence" value="ECO:0007669"/>
    <property type="project" value="TreeGrafter"/>
</dbReference>
<accession>A0A7X6BEK6</accession>
<keyword evidence="2 3" id="KW-0732">Signal</keyword>
<dbReference type="GO" id="GO:0030257">
    <property type="term" value="C:type III protein secretion system complex"/>
    <property type="evidence" value="ECO:0007669"/>
    <property type="project" value="UniProtKB-UniRule"/>
</dbReference>
<dbReference type="InterPro" id="IPR004846">
    <property type="entry name" value="T2SS/T3SS_dom"/>
</dbReference>
<protein>
    <recommendedName>
        <fullName evidence="3">Type 3 secretion system secretin</fullName>
        <shortName evidence="3">T3SS secretin</shortName>
    </recommendedName>
</protein>
<keyword evidence="3" id="KW-0998">Cell outer membrane</keyword>
<feature type="domain" description="NolW-like" evidence="6">
    <location>
        <begin position="211"/>
        <end position="347"/>
    </location>
</feature>
<dbReference type="InterPro" id="IPR038591">
    <property type="entry name" value="NolW-like_sf"/>
</dbReference>
<dbReference type="Pfam" id="PF03958">
    <property type="entry name" value="Secretin_N"/>
    <property type="match status" value="1"/>
</dbReference>
<evidence type="ECO:0000256" key="4">
    <source>
        <dbReference type="RuleBase" id="RU004004"/>
    </source>
</evidence>
<evidence type="ECO:0000313" key="7">
    <source>
        <dbReference type="EMBL" id="NJB99465.1"/>
    </source>
</evidence>
<comment type="similarity">
    <text evidence="3">Belongs to the bacterial secretin family. T3SS SctC subfamily.</text>
</comment>
<reference evidence="7 8" key="1">
    <citation type="submission" date="2020-03" db="EMBL/GenBank/DDBJ databases">
        <title>Genomic Encyclopedia of Type Strains, Phase IV (KMG-IV): sequencing the most valuable type-strain genomes for metagenomic binning, comparative biology and taxonomic classification.</title>
        <authorList>
            <person name="Goeker M."/>
        </authorList>
    </citation>
    <scope>NUCLEOTIDE SEQUENCE [LARGE SCALE GENOMIC DNA]</scope>
    <source>
        <strain evidence="7 8">DSM 7225</strain>
    </source>
</reference>
<comment type="function">
    <text evidence="3">Component of the type III secretion system (T3SS), also called injectisome, which is used to inject bacterial effector proteins into eukaryotic host cells. Forms a ring-shaped multimeric structure with an apparent central pore in the outer membrane.</text>
</comment>
<evidence type="ECO:0000256" key="3">
    <source>
        <dbReference type="HAMAP-Rule" id="MF_02219"/>
    </source>
</evidence>
<evidence type="ECO:0000256" key="1">
    <source>
        <dbReference type="ARBA" id="ARBA00004442"/>
    </source>
</evidence>
<keyword evidence="8" id="KW-1185">Reference proteome</keyword>
<proteinExistence type="inferred from homology"/>
<dbReference type="NCBIfam" id="TIGR02516">
    <property type="entry name" value="type_III_yscC"/>
    <property type="match status" value="1"/>
</dbReference>
<keyword evidence="3" id="KW-0811">Translocation</keyword>
<evidence type="ECO:0000313" key="8">
    <source>
        <dbReference type="Proteomes" id="UP000531251"/>
    </source>
</evidence>
<dbReference type="Pfam" id="PF00263">
    <property type="entry name" value="Secretin"/>
    <property type="match status" value="1"/>
</dbReference>
<keyword evidence="3 4" id="KW-0813">Transport</keyword>
<dbReference type="PANTHER" id="PTHR30332">
    <property type="entry name" value="PROBABLE GENERAL SECRETION PATHWAY PROTEIN D"/>
    <property type="match status" value="1"/>
</dbReference>
<dbReference type="EMBL" id="JAATJB010000015">
    <property type="protein sequence ID" value="NJB99465.1"/>
    <property type="molecule type" value="Genomic_DNA"/>
</dbReference>
<evidence type="ECO:0000256" key="2">
    <source>
        <dbReference type="ARBA" id="ARBA00022729"/>
    </source>
</evidence>
<dbReference type="PRINTS" id="PR01337">
    <property type="entry name" value="TYPE3OMGPROT"/>
</dbReference>
<dbReference type="Proteomes" id="UP000531251">
    <property type="component" value="Unassembled WGS sequence"/>
</dbReference>
<dbReference type="Gene3D" id="3.55.50.30">
    <property type="match status" value="1"/>
</dbReference>
<dbReference type="InterPro" id="IPR003522">
    <property type="entry name" value="T3SS_OM_pore_YscC"/>
</dbReference>
<name>A0A7X6BEK6_9SPHN</name>
<keyword evidence="3" id="KW-0653">Protein transport</keyword>
<organism evidence="7 8">
    <name type="scientific">Sphingomonas trueperi</name>
    <dbReference type="NCBI Taxonomy" id="53317"/>
    <lineage>
        <taxon>Bacteria</taxon>
        <taxon>Pseudomonadati</taxon>
        <taxon>Pseudomonadota</taxon>
        <taxon>Alphaproteobacteria</taxon>
        <taxon>Sphingomonadales</taxon>
        <taxon>Sphingomonadaceae</taxon>
        <taxon>Sphingomonas</taxon>
    </lineage>
</organism>
<dbReference type="GO" id="GO:0030254">
    <property type="term" value="P:protein secretion by the type III secretion system"/>
    <property type="evidence" value="ECO:0007669"/>
    <property type="project" value="UniProtKB-UniRule"/>
</dbReference>
<sequence length="612" mass="65410" precursor="true">MIRAQHFLALLACTALLPVAASAETPPMGQKRITLTARNQRVDVAVVDLFGQAGVKAKVSSAVTGKVNGVFVGTPRQVWTQLAKAFNLVAYYDGAVVRVYSAAEVTSRSFNAADPEAVVRDAQKLRILDDANRVSAASNSVSATGVPAFLDRVAQLAGTAGNPAVIPASATSSNAPIVSPLLGPAALETVTSSPLRSKVLSGATTRSPYEVRIFYLRYARADDTIQKSFDRTITIPGVGSILRGMMGDGRPSATVSTSGNFDVQRQSLPRLGGRGLNAVPPDEAQRSFDQQGTPGLDTVVVREAAVRDINGPRVEVDPSNNAVLIRDRPESMTVYEDIVRALDVEPRGVEIEATILELDTSKLKELGLDFGFRTGGLGALFGGNATNPANNFSSGNVGAAYLTGGLDLFAARITALEKTGALRVISRPRLSTLNNIPAVFNNQVQYYVRVAGDRQVDLFPVTAGMVMRVYPSILYDGGELRTRMAIEILDGSPTGLVVDGIPAVKQSSINTSAVVKQGESLLIGGMTVETSYDYKSKVPVAGDVPILGQAFRKRKKGDQHFERIFLITPRVVSRREQQAAAVQPATATNPIPIEQIQAAADHHQKRRRRARR</sequence>
<feature type="domain" description="Type II/III secretion system secretin-like" evidence="5">
    <location>
        <begin position="415"/>
        <end position="572"/>
    </location>
</feature>
<dbReference type="Gene3D" id="3.30.1370.120">
    <property type="match status" value="1"/>
</dbReference>
<dbReference type="AlphaFoldDB" id="A0A7X6BEK6"/>
<evidence type="ECO:0000259" key="6">
    <source>
        <dbReference type="Pfam" id="PF03958"/>
    </source>
</evidence>
<comment type="subcellular location">
    <subcellularLocation>
        <location evidence="1 3 4">Cell outer membrane</location>
    </subcellularLocation>
</comment>
<evidence type="ECO:0000259" key="5">
    <source>
        <dbReference type="Pfam" id="PF00263"/>
    </source>
</evidence>
<dbReference type="InterPro" id="IPR005644">
    <property type="entry name" value="NolW-like"/>
</dbReference>
<dbReference type="GO" id="GO:0009279">
    <property type="term" value="C:cell outer membrane"/>
    <property type="evidence" value="ECO:0007669"/>
    <property type="project" value="UniProtKB-SubCell"/>
</dbReference>
<dbReference type="RefSeq" id="WP_125977685.1">
    <property type="nucleotide sequence ID" value="NZ_BAAADY010000020.1"/>
</dbReference>
<dbReference type="PANTHER" id="PTHR30332:SF5">
    <property type="entry name" value="SPI-1 TYPE 3 SECRETION SYSTEM SECRETIN"/>
    <property type="match status" value="1"/>
</dbReference>
<keyword evidence="3" id="KW-0472">Membrane</keyword>
<feature type="chain" id="PRO_5031645877" description="Type 3 secretion system secretin" evidence="3">
    <location>
        <begin position="24"/>
        <end position="612"/>
    </location>
</feature>
<gene>
    <name evidence="3" type="primary">sctC</name>
    <name evidence="7" type="ORF">GGR89_003806</name>
</gene>
<comment type="caution">
    <text evidence="7">The sequence shown here is derived from an EMBL/GenBank/DDBJ whole genome shotgun (WGS) entry which is preliminary data.</text>
</comment>
<comment type="subunit">
    <text evidence="3">The core secretion machinery of the T3SS is composed of approximately 20 different proteins, including cytoplasmic components, a base, an export apparatus and a needle. This subunit is part of the base, which anchors the injectisome in the bacterial cell envelope. Forms a stable homooligomeric complex.</text>
</comment>
<dbReference type="InterPro" id="IPR050810">
    <property type="entry name" value="Bact_Secretion_Sys_Channel"/>
</dbReference>
<feature type="signal peptide" evidence="3">
    <location>
        <begin position="1"/>
        <end position="23"/>
    </location>
</feature>